<dbReference type="EMBL" id="GGEC01025053">
    <property type="protein sequence ID" value="MBX05537.1"/>
    <property type="molecule type" value="Transcribed_RNA"/>
</dbReference>
<accession>A0A2P2KIK1</accession>
<protein>
    <submittedName>
        <fullName evidence="1">Ubx domain-containing</fullName>
    </submittedName>
</protein>
<proteinExistence type="predicted"/>
<name>A0A2P2KIK1_RHIMU</name>
<organism evidence="1">
    <name type="scientific">Rhizophora mucronata</name>
    <name type="common">Asiatic mangrove</name>
    <dbReference type="NCBI Taxonomy" id="61149"/>
    <lineage>
        <taxon>Eukaryota</taxon>
        <taxon>Viridiplantae</taxon>
        <taxon>Streptophyta</taxon>
        <taxon>Embryophyta</taxon>
        <taxon>Tracheophyta</taxon>
        <taxon>Spermatophyta</taxon>
        <taxon>Magnoliopsida</taxon>
        <taxon>eudicotyledons</taxon>
        <taxon>Gunneridae</taxon>
        <taxon>Pentapetalae</taxon>
        <taxon>rosids</taxon>
        <taxon>fabids</taxon>
        <taxon>Malpighiales</taxon>
        <taxon>Rhizophoraceae</taxon>
        <taxon>Rhizophora</taxon>
    </lineage>
</organism>
<sequence length="67" mass="8018">MLHQINWTSCGLIQRWQRPCQSTAYCCISLKEAMMPQIFLQYIHRNLCLLYQLLDIMGFNFGMVRDM</sequence>
<evidence type="ECO:0000313" key="1">
    <source>
        <dbReference type="EMBL" id="MBX05537.1"/>
    </source>
</evidence>
<reference evidence="1" key="1">
    <citation type="submission" date="2018-02" db="EMBL/GenBank/DDBJ databases">
        <title>Rhizophora mucronata_Transcriptome.</title>
        <authorList>
            <person name="Meera S.P."/>
            <person name="Sreeshan A."/>
            <person name="Augustine A."/>
        </authorList>
    </citation>
    <scope>NUCLEOTIDE SEQUENCE</scope>
    <source>
        <tissue evidence="1">Leaf</tissue>
    </source>
</reference>
<dbReference type="AlphaFoldDB" id="A0A2P2KIK1"/>